<evidence type="ECO:0000313" key="3">
    <source>
        <dbReference type="EMBL" id="GJJ07338.1"/>
    </source>
</evidence>
<feature type="region of interest" description="Disordered" evidence="1">
    <location>
        <begin position="458"/>
        <end position="481"/>
    </location>
</feature>
<feature type="region of interest" description="Disordered" evidence="1">
    <location>
        <begin position="1"/>
        <end position="23"/>
    </location>
</feature>
<feature type="compositionally biased region" description="Polar residues" evidence="1">
    <location>
        <begin position="198"/>
        <end position="212"/>
    </location>
</feature>
<feature type="domain" description="C2H2-type" evidence="2">
    <location>
        <begin position="710"/>
        <end position="735"/>
    </location>
</feature>
<feature type="compositionally biased region" description="Polar residues" evidence="1">
    <location>
        <begin position="354"/>
        <end position="365"/>
    </location>
</feature>
<comment type="caution">
    <text evidence="3">The sequence shown here is derived from an EMBL/GenBank/DDBJ whole genome shotgun (WGS) entry which is preliminary data.</text>
</comment>
<dbReference type="AlphaFoldDB" id="A0AAV5A1I6"/>
<dbReference type="SMART" id="SM00355">
    <property type="entry name" value="ZnF_C2H2"/>
    <property type="match status" value="3"/>
</dbReference>
<dbReference type="Proteomes" id="UP001050691">
    <property type="component" value="Unassembled WGS sequence"/>
</dbReference>
<dbReference type="InterPro" id="IPR013087">
    <property type="entry name" value="Znf_C2H2_type"/>
</dbReference>
<dbReference type="EMBL" id="BPWL01000002">
    <property type="protein sequence ID" value="GJJ07338.1"/>
    <property type="molecule type" value="Genomic_DNA"/>
</dbReference>
<evidence type="ECO:0000256" key="1">
    <source>
        <dbReference type="SAM" id="MobiDB-lite"/>
    </source>
</evidence>
<name>A0AAV5A1I6_9AGAM</name>
<sequence length="949" mass="104047">MDQSGQNPKPNGADISSSFPTTNQWLVPSERSRQIMTPLAAIARPEPNLLWPSQFSQSYTQMPSNVSIQNVLVMPPYSTGNVSPVHEVGNNVNQSTYTPYLSPHFGSHLVMRQPSPYGYQAAFPFHSYATPFQASPLELPVTYPQNRIASTSYYSNGAGGSFSSESSLAVRIFSLSSFWSKMLQGALSHTRAVNSNSNRIMSNNLDSGTSGQARIDNPFDPDTRINNKGGSEGALPKEDVSLQSFAPESINFPTLDEVLADDNWKNEASNRIVQTLLTPSDIINTPREKSTPVSVQVPINSSLKQGSVPTSTSLVGPSSSLQREFFSAYEPSRNFPTPPNILQSSAPQTPPNHQPRNLITPSSGSANRATLARDILWALQPASLKRKRPVNEDRPPVAISNKKSKAANIDPSISDVVPTGSTPLPSFNDVSVQVLEPETNLIYSSLATTKVDREISSINADSEPEIPSSNQPDKAATGFGDLPALPFPDVLEVDAQTPPPSSLKLQLDQPAIELNDNLLPLSPQAIPGAFDIKIQTSFGIPVGSQADRVAMESSNLLPSRSPSVSEVRVRTPLFLPSESPSPIRQRSLDGSLDDEPLAPPKKALHTDDNPSRSIPLPDDKIKIVRKNIRPYVLIPKLRSLFIKDKKPVVSQPPGNIGRGKRAVESECPEVQDSRSRLTVRRCLWRDCPAILDSAEKLIKHTKVVHGSIIYKCQWADCRLGTYFTPEDLKSHLKRHIQLSITCPYEDCAYETKRGDSLVDHISTNHSTRRDSLKPFAIPIDRSTPKYVESIEIHPAYYSILIPTMAKQISIERHFKLGPLIRNQVIGKSKPEKHNFRTMTSTRSSSPLTVDDYDFQQEESASKTFSSLRQVSPTVNEIDVLEGSLLDSVVIMEIRSDGNSLPKTASNAKANSSVNLPAQQLEGGLGIDLGPNILQTAREEHESLEVESLL</sequence>
<organism evidence="3 4">
    <name type="scientific">Clathrus columnatus</name>
    <dbReference type="NCBI Taxonomy" id="1419009"/>
    <lineage>
        <taxon>Eukaryota</taxon>
        <taxon>Fungi</taxon>
        <taxon>Dikarya</taxon>
        <taxon>Basidiomycota</taxon>
        <taxon>Agaricomycotina</taxon>
        <taxon>Agaricomycetes</taxon>
        <taxon>Phallomycetidae</taxon>
        <taxon>Phallales</taxon>
        <taxon>Clathraceae</taxon>
        <taxon>Clathrus</taxon>
    </lineage>
</organism>
<accession>A0AAV5A1I6</accession>
<evidence type="ECO:0000313" key="4">
    <source>
        <dbReference type="Proteomes" id="UP001050691"/>
    </source>
</evidence>
<protein>
    <recommendedName>
        <fullName evidence="2">C2H2-type domain-containing protein</fullName>
    </recommendedName>
</protein>
<feature type="region of interest" description="Disordered" evidence="1">
    <location>
        <begin position="198"/>
        <end position="236"/>
    </location>
</feature>
<gene>
    <name evidence="3" type="ORF">Clacol_001539</name>
</gene>
<feature type="domain" description="C2H2-type" evidence="2">
    <location>
        <begin position="680"/>
        <end position="705"/>
    </location>
</feature>
<feature type="domain" description="C2H2-type" evidence="2">
    <location>
        <begin position="740"/>
        <end position="765"/>
    </location>
</feature>
<evidence type="ECO:0000259" key="2">
    <source>
        <dbReference type="SMART" id="SM00355"/>
    </source>
</evidence>
<feature type="region of interest" description="Disordered" evidence="1">
    <location>
        <begin position="332"/>
        <end position="365"/>
    </location>
</feature>
<reference evidence="3" key="1">
    <citation type="submission" date="2021-10" db="EMBL/GenBank/DDBJ databases">
        <title>De novo Genome Assembly of Clathrus columnatus (Basidiomycota, Fungi) Using Illumina and Nanopore Sequence Data.</title>
        <authorList>
            <person name="Ogiso-Tanaka E."/>
            <person name="Itagaki H."/>
            <person name="Hosoya T."/>
            <person name="Hosaka K."/>
        </authorList>
    </citation>
    <scope>NUCLEOTIDE SEQUENCE</scope>
    <source>
        <strain evidence="3">MO-923</strain>
    </source>
</reference>
<proteinExistence type="predicted"/>
<keyword evidence="4" id="KW-1185">Reference proteome</keyword>
<feature type="region of interest" description="Disordered" evidence="1">
    <location>
        <begin position="574"/>
        <end position="617"/>
    </location>
</feature>